<dbReference type="Proteomes" id="UP000823388">
    <property type="component" value="Chromosome 2N"/>
</dbReference>
<dbReference type="InterPro" id="IPR003676">
    <property type="entry name" value="SAUR_fam"/>
</dbReference>
<organism evidence="2 3">
    <name type="scientific">Panicum virgatum</name>
    <name type="common">Blackwell switchgrass</name>
    <dbReference type="NCBI Taxonomy" id="38727"/>
    <lineage>
        <taxon>Eukaryota</taxon>
        <taxon>Viridiplantae</taxon>
        <taxon>Streptophyta</taxon>
        <taxon>Embryophyta</taxon>
        <taxon>Tracheophyta</taxon>
        <taxon>Spermatophyta</taxon>
        <taxon>Magnoliopsida</taxon>
        <taxon>Liliopsida</taxon>
        <taxon>Poales</taxon>
        <taxon>Poaceae</taxon>
        <taxon>PACMAD clade</taxon>
        <taxon>Panicoideae</taxon>
        <taxon>Panicodae</taxon>
        <taxon>Paniceae</taxon>
        <taxon>Panicinae</taxon>
        <taxon>Panicum</taxon>
        <taxon>Panicum sect. Hiantes</taxon>
    </lineage>
</organism>
<evidence type="ECO:0000313" key="2">
    <source>
        <dbReference type="EMBL" id="KAG2636571.1"/>
    </source>
</evidence>
<keyword evidence="3" id="KW-1185">Reference proteome</keyword>
<dbReference type="EMBL" id="CM029040">
    <property type="protein sequence ID" value="KAG2636571.1"/>
    <property type="molecule type" value="Genomic_DNA"/>
</dbReference>
<evidence type="ECO:0000313" key="3">
    <source>
        <dbReference type="Proteomes" id="UP000823388"/>
    </source>
</evidence>
<dbReference type="OrthoDB" id="1936278at2759"/>
<dbReference type="PANTHER" id="PTHR31175:SF116">
    <property type="entry name" value="SAUR55-AUXIN-RESPONSIVE SAUR FAMILY MEMBER"/>
    <property type="match status" value="1"/>
</dbReference>
<proteinExistence type="inferred from homology"/>
<comment type="similarity">
    <text evidence="1">Belongs to the ARG7 family.</text>
</comment>
<dbReference type="Pfam" id="PF02519">
    <property type="entry name" value="Auxin_inducible"/>
    <property type="match status" value="1"/>
</dbReference>
<gene>
    <name evidence="2" type="ORF">PVAP13_2NG458600</name>
</gene>
<protein>
    <recommendedName>
        <fullName evidence="4">Auxin-responsive protein SAUR36</fullName>
    </recommendedName>
</protein>
<evidence type="ECO:0000256" key="1">
    <source>
        <dbReference type="ARBA" id="ARBA00006974"/>
    </source>
</evidence>
<accession>A0A8T0VIJ4</accession>
<dbReference type="PANTHER" id="PTHR31175">
    <property type="entry name" value="AUXIN-RESPONSIVE FAMILY PROTEIN"/>
    <property type="match status" value="1"/>
</dbReference>
<sequence>MARKWQRKAALTRKRLMPTVAKETDGSLCSTLSVASRGHCIVYSADGRRFEVPRTYLGSMVLCELLSMSQEEFAFAGNECKIMLPCDAVVMEYVMCLLRKEDPEEVERAFLSSMPRPYHCGNGLTQPMGLDVPSF</sequence>
<dbReference type="GO" id="GO:0009733">
    <property type="term" value="P:response to auxin"/>
    <property type="evidence" value="ECO:0007669"/>
    <property type="project" value="InterPro"/>
</dbReference>
<name>A0A8T0VIJ4_PANVG</name>
<dbReference type="AlphaFoldDB" id="A0A8T0VIJ4"/>
<comment type="caution">
    <text evidence="2">The sequence shown here is derived from an EMBL/GenBank/DDBJ whole genome shotgun (WGS) entry which is preliminary data.</text>
</comment>
<evidence type="ECO:0008006" key="4">
    <source>
        <dbReference type="Google" id="ProtNLM"/>
    </source>
</evidence>
<reference evidence="2 3" key="1">
    <citation type="submission" date="2020-05" db="EMBL/GenBank/DDBJ databases">
        <title>WGS assembly of Panicum virgatum.</title>
        <authorList>
            <person name="Lovell J.T."/>
            <person name="Jenkins J."/>
            <person name="Shu S."/>
            <person name="Juenger T.E."/>
            <person name="Schmutz J."/>
        </authorList>
    </citation>
    <scope>NUCLEOTIDE SEQUENCE [LARGE SCALE GENOMIC DNA]</scope>
    <source>
        <strain evidence="3">cv. AP13</strain>
    </source>
</reference>